<reference evidence="2" key="1">
    <citation type="submission" date="2014-12" db="EMBL/GenBank/DDBJ databases">
        <title>Insight into the proteome of Arion vulgaris.</title>
        <authorList>
            <person name="Aradska J."/>
            <person name="Bulat T."/>
            <person name="Smidak R."/>
            <person name="Sarate P."/>
            <person name="Gangsoo J."/>
            <person name="Sialana F."/>
            <person name="Bilban M."/>
            <person name="Lubec G."/>
        </authorList>
    </citation>
    <scope>NUCLEOTIDE SEQUENCE</scope>
    <source>
        <tissue evidence="2">Skin</tissue>
    </source>
</reference>
<feature type="compositionally biased region" description="Low complexity" evidence="1">
    <location>
        <begin position="120"/>
        <end position="132"/>
    </location>
</feature>
<sequence length="142" mass="16953">YPSISGGDSDVSMSSDRSWHSNSALHDVMKSDPNVNMQKQQILHHQQFEDYQKQQKQLQLQQVIHQQLATQQKQHHIQPHQQSLQIGNEEISSRHQHQQMENHHQRQQHKHQKNNEEQISEQQQVRNQSQKQQEMRTYNSSI</sequence>
<dbReference type="AlphaFoldDB" id="A0A0B6ZW21"/>
<gene>
    <name evidence="2" type="primary">ORF84030</name>
</gene>
<evidence type="ECO:0000256" key="1">
    <source>
        <dbReference type="SAM" id="MobiDB-lite"/>
    </source>
</evidence>
<organism evidence="2">
    <name type="scientific">Arion vulgaris</name>
    <dbReference type="NCBI Taxonomy" id="1028688"/>
    <lineage>
        <taxon>Eukaryota</taxon>
        <taxon>Metazoa</taxon>
        <taxon>Spiralia</taxon>
        <taxon>Lophotrochozoa</taxon>
        <taxon>Mollusca</taxon>
        <taxon>Gastropoda</taxon>
        <taxon>Heterobranchia</taxon>
        <taxon>Euthyneura</taxon>
        <taxon>Panpulmonata</taxon>
        <taxon>Eupulmonata</taxon>
        <taxon>Stylommatophora</taxon>
        <taxon>Helicina</taxon>
        <taxon>Arionoidea</taxon>
        <taxon>Arionidae</taxon>
        <taxon>Arion</taxon>
    </lineage>
</organism>
<name>A0A0B6ZW21_9EUPU</name>
<accession>A0A0B6ZW21</accession>
<proteinExistence type="predicted"/>
<protein>
    <submittedName>
        <fullName evidence="2">Uncharacterized protein</fullName>
    </submittedName>
</protein>
<evidence type="ECO:0000313" key="2">
    <source>
        <dbReference type="EMBL" id="CEK72803.1"/>
    </source>
</evidence>
<feature type="compositionally biased region" description="Low complexity" evidence="1">
    <location>
        <begin position="1"/>
        <end position="16"/>
    </location>
</feature>
<feature type="region of interest" description="Disordered" evidence="1">
    <location>
        <begin position="1"/>
        <end position="33"/>
    </location>
</feature>
<feature type="region of interest" description="Disordered" evidence="1">
    <location>
        <begin position="66"/>
        <end position="142"/>
    </location>
</feature>
<dbReference type="EMBL" id="HACG01025938">
    <property type="protein sequence ID" value="CEK72803.1"/>
    <property type="molecule type" value="Transcribed_RNA"/>
</dbReference>
<feature type="non-terminal residue" evidence="2">
    <location>
        <position position="1"/>
    </location>
</feature>